<dbReference type="PANTHER" id="PTHR34702">
    <property type="entry name" value="NA(+)/H(+) ANTIPORTER SUBUNIT F1"/>
    <property type="match status" value="1"/>
</dbReference>
<evidence type="ECO:0000256" key="9">
    <source>
        <dbReference type="SAM" id="Phobius"/>
    </source>
</evidence>
<comment type="subcellular location">
    <subcellularLocation>
        <location evidence="1 8">Cell membrane</location>
        <topology evidence="1 8">Multi-pass membrane protein</topology>
    </subcellularLocation>
</comment>
<evidence type="ECO:0000313" key="10">
    <source>
        <dbReference type="EMBL" id="QDU65581.1"/>
    </source>
</evidence>
<dbReference type="GO" id="GO:0005886">
    <property type="term" value="C:plasma membrane"/>
    <property type="evidence" value="ECO:0007669"/>
    <property type="project" value="UniProtKB-SubCell"/>
</dbReference>
<feature type="transmembrane region" description="Helical" evidence="9">
    <location>
        <begin position="36"/>
        <end position="55"/>
    </location>
</feature>
<evidence type="ECO:0000256" key="6">
    <source>
        <dbReference type="ARBA" id="ARBA00022989"/>
    </source>
</evidence>
<dbReference type="AlphaFoldDB" id="A0A518BF25"/>
<dbReference type="Pfam" id="PF04066">
    <property type="entry name" value="MrpF_PhaF"/>
    <property type="match status" value="1"/>
</dbReference>
<gene>
    <name evidence="10" type="primary">mrpF</name>
    <name evidence="10" type="ORF">Pla133_06460</name>
</gene>
<keyword evidence="4 8" id="KW-1003">Cell membrane</keyword>
<evidence type="ECO:0000256" key="4">
    <source>
        <dbReference type="ARBA" id="ARBA00022475"/>
    </source>
</evidence>
<dbReference type="InterPro" id="IPR007208">
    <property type="entry name" value="MrpF/PhaF-like"/>
</dbReference>
<keyword evidence="6 9" id="KW-1133">Transmembrane helix</keyword>
<reference evidence="10 11" key="1">
    <citation type="submission" date="2019-02" db="EMBL/GenBank/DDBJ databases">
        <title>Deep-cultivation of Planctomycetes and their phenomic and genomic characterization uncovers novel biology.</title>
        <authorList>
            <person name="Wiegand S."/>
            <person name="Jogler M."/>
            <person name="Boedeker C."/>
            <person name="Pinto D."/>
            <person name="Vollmers J."/>
            <person name="Rivas-Marin E."/>
            <person name="Kohn T."/>
            <person name="Peeters S.H."/>
            <person name="Heuer A."/>
            <person name="Rast P."/>
            <person name="Oberbeckmann S."/>
            <person name="Bunk B."/>
            <person name="Jeske O."/>
            <person name="Meyerdierks A."/>
            <person name="Storesund J.E."/>
            <person name="Kallscheuer N."/>
            <person name="Luecker S."/>
            <person name="Lage O.M."/>
            <person name="Pohl T."/>
            <person name="Merkel B.J."/>
            <person name="Hornburger P."/>
            <person name="Mueller R.-W."/>
            <person name="Bruemmer F."/>
            <person name="Labrenz M."/>
            <person name="Spormann A.M."/>
            <person name="Op den Camp H."/>
            <person name="Overmann J."/>
            <person name="Amann R."/>
            <person name="Jetten M.S.M."/>
            <person name="Mascher T."/>
            <person name="Medema M.H."/>
            <person name="Devos D.P."/>
            <person name="Kaster A.-K."/>
            <person name="Ovreas L."/>
            <person name="Rohde M."/>
            <person name="Galperin M.Y."/>
            <person name="Jogler C."/>
        </authorList>
    </citation>
    <scope>NUCLEOTIDE SEQUENCE [LARGE SCALE GENOMIC DNA]</scope>
    <source>
        <strain evidence="10 11">Pla133</strain>
    </source>
</reference>
<proteinExistence type="inferred from homology"/>
<protein>
    <submittedName>
        <fullName evidence="10">Na(+)/H(+) antiporter subunit F</fullName>
    </submittedName>
</protein>
<keyword evidence="3 8" id="KW-0813">Transport</keyword>
<dbReference type="KEGG" id="pbap:Pla133_06460"/>
<accession>A0A518BF25</accession>
<dbReference type="GO" id="GO:0015385">
    <property type="term" value="F:sodium:proton antiporter activity"/>
    <property type="evidence" value="ECO:0007669"/>
    <property type="project" value="TreeGrafter"/>
</dbReference>
<evidence type="ECO:0000313" key="11">
    <source>
        <dbReference type="Proteomes" id="UP000316921"/>
    </source>
</evidence>
<keyword evidence="5 9" id="KW-0812">Transmembrane</keyword>
<evidence type="ECO:0000256" key="8">
    <source>
        <dbReference type="PIRNR" id="PIRNR028784"/>
    </source>
</evidence>
<dbReference type="RefSeq" id="WP_145062339.1">
    <property type="nucleotide sequence ID" value="NZ_CP036287.1"/>
</dbReference>
<name>A0A518BF25_9BACT</name>
<organism evidence="10 11">
    <name type="scientific">Engelhardtia mirabilis</name>
    <dbReference type="NCBI Taxonomy" id="2528011"/>
    <lineage>
        <taxon>Bacteria</taxon>
        <taxon>Pseudomonadati</taxon>
        <taxon>Planctomycetota</taxon>
        <taxon>Planctomycetia</taxon>
        <taxon>Planctomycetia incertae sedis</taxon>
        <taxon>Engelhardtia</taxon>
    </lineage>
</organism>
<dbReference type="EMBL" id="CP036287">
    <property type="protein sequence ID" value="QDU65581.1"/>
    <property type="molecule type" value="Genomic_DNA"/>
</dbReference>
<feature type="transmembrane region" description="Helical" evidence="9">
    <location>
        <begin position="6"/>
        <end position="24"/>
    </location>
</feature>
<dbReference type="PIRSF" id="PIRSF028784">
    <property type="entry name" value="MrpF"/>
    <property type="match status" value="1"/>
</dbReference>
<sequence>MTLETLIRLGVLPMLCLAIVLAFVRLLRGPQLPDRVVALDLLTSLLLGLIVSLAIYDEKPIMMDVALVLALVSFIGTIGFARYLEIRAWPGPKS</sequence>
<keyword evidence="8" id="KW-0406">Ion transport</keyword>
<comment type="similarity">
    <text evidence="2 8">Belongs to the CPA3 antiporters (TC 2.A.63) subunit F family.</text>
</comment>
<keyword evidence="8" id="KW-0050">Antiport</keyword>
<evidence type="ECO:0000256" key="2">
    <source>
        <dbReference type="ARBA" id="ARBA00009212"/>
    </source>
</evidence>
<feature type="transmembrane region" description="Helical" evidence="9">
    <location>
        <begin position="61"/>
        <end position="84"/>
    </location>
</feature>
<evidence type="ECO:0000256" key="1">
    <source>
        <dbReference type="ARBA" id="ARBA00004651"/>
    </source>
</evidence>
<dbReference type="PANTHER" id="PTHR34702:SF1">
    <property type="entry name" value="NA(+)_H(+) ANTIPORTER SUBUNIT F"/>
    <property type="match status" value="1"/>
</dbReference>
<evidence type="ECO:0000256" key="7">
    <source>
        <dbReference type="ARBA" id="ARBA00023136"/>
    </source>
</evidence>
<dbReference type="Proteomes" id="UP000316921">
    <property type="component" value="Chromosome"/>
</dbReference>
<evidence type="ECO:0000256" key="3">
    <source>
        <dbReference type="ARBA" id="ARBA00022448"/>
    </source>
</evidence>
<keyword evidence="7 8" id="KW-0472">Membrane</keyword>
<evidence type="ECO:0000256" key="5">
    <source>
        <dbReference type="ARBA" id="ARBA00022692"/>
    </source>
</evidence>
<keyword evidence="11" id="KW-1185">Reference proteome</keyword>